<protein>
    <submittedName>
        <fullName evidence="1">Uncharacterized protein</fullName>
    </submittedName>
</protein>
<organism evidence="1">
    <name type="scientific">marine sediment metagenome</name>
    <dbReference type="NCBI Taxonomy" id="412755"/>
    <lineage>
        <taxon>unclassified sequences</taxon>
        <taxon>metagenomes</taxon>
        <taxon>ecological metagenomes</taxon>
    </lineage>
</organism>
<evidence type="ECO:0000313" key="1">
    <source>
        <dbReference type="EMBL" id="KKN55610.1"/>
    </source>
</evidence>
<proteinExistence type="predicted"/>
<comment type="caution">
    <text evidence="1">The sequence shown here is derived from an EMBL/GenBank/DDBJ whole genome shotgun (WGS) entry which is preliminary data.</text>
</comment>
<accession>A0A0F9RGH5</accession>
<name>A0A0F9RGH5_9ZZZZ</name>
<dbReference type="EMBL" id="LAZR01000878">
    <property type="protein sequence ID" value="KKN55610.1"/>
    <property type="molecule type" value="Genomic_DNA"/>
</dbReference>
<sequence>MYLGQISAADEPEAKKRLDILVDWKETNLASEKDLVIRQAVRSVWIAEVFYEGRVGLRVINLSLPLHLQTYQLGQHIAELRPDDK</sequence>
<gene>
    <name evidence="1" type="ORF">LCGC14_0580820</name>
</gene>
<reference evidence="1" key="1">
    <citation type="journal article" date="2015" name="Nature">
        <title>Complex archaea that bridge the gap between prokaryotes and eukaryotes.</title>
        <authorList>
            <person name="Spang A."/>
            <person name="Saw J.H."/>
            <person name="Jorgensen S.L."/>
            <person name="Zaremba-Niedzwiedzka K."/>
            <person name="Martijn J."/>
            <person name="Lind A.E."/>
            <person name="van Eijk R."/>
            <person name="Schleper C."/>
            <person name="Guy L."/>
            <person name="Ettema T.J."/>
        </authorList>
    </citation>
    <scope>NUCLEOTIDE SEQUENCE</scope>
</reference>
<dbReference type="AlphaFoldDB" id="A0A0F9RGH5"/>